<feature type="compositionally biased region" description="Low complexity" evidence="2">
    <location>
        <begin position="22"/>
        <end position="32"/>
    </location>
</feature>
<keyword evidence="4" id="KW-1185">Reference proteome</keyword>
<proteinExistence type="predicted"/>
<feature type="compositionally biased region" description="Basic and acidic residues" evidence="2">
    <location>
        <begin position="510"/>
        <end position="519"/>
    </location>
</feature>
<protein>
    <recommendedName>
        <fullName evidence="5">Nuclear RNA binding protein</fullName>
    </recommendedName>
</protein>
<feature type="region of interest" description="Disordered" evidence="2">
    <location>
        <begin position="1"/>
        <end position="161"/>
    </location>
</feature>
<feature type="compositionally biased region" description="Basic and acidic residues" evidence="2">
    <location>
        <begin position="306"/>
        <end position="325"/>
    </location>
</feature>
<evidence type="ECO:0008006" key="5">
    <source>
        <dbReference type="Google" id="ProtNLM"/>
    </source>
</evidence>
<accession>A0A2I2F775</accession>
<feature type="compositionally biased region" description="Polar residues" evidence="2">
    <location>
        <begin position="427"/>
        <end position="452"/>
    </location>
</feature>
<gene>
    <name evidence="3" type="ORF">BDW47DRAFT_118753</name>
</gene>
<feature type="compositionally biased region" description="Basic and acidic residues" evidence="2">
    <location>
        <begin position="241"/>
        <end position="254"/>
    </location>
</feature>
<feature type="compositionally biased region" description="Basic residues" evidence="2">
    <location>
        <begin position="124"/>
        <end position="135"/>
    </location>
</feature>
<evidence type="ECO:0000313" key="3">
    <source>
        <dbReference type="EMBL" id="PLB36466.1"/>
    </source>
</evidence>
<dbReference type="OrthoDB" id="5226996at2759"/>
<feature type="compositionally biased region" description="Polar residues" evidence="2">
    <location>
        <begin position="259"/>
        <end position="276"/>
    </location>
</feature>
<dbReference type="AlphaFoldDB" id="A0A2I2F775"/>
<feature type="compositionally biased region" description="Polar residues" evidence="2">
    <location>
        <begin position="601"/>
        <end position="628"/>
    </location>
</feature>
<dbReference type="GeneID" id="36522414"/>
<reference evidence="3 4" key="1">
    <citation type="submission" date="2017-12" db="EMBL/GenBank/DDBJ databases">
        <authorList>
            <consortium name="DOE Joint Genome Institute"/>
            <person name="Haridas S."/>
            <person name="Kjaerbolling I."/>
            <person name="Vesth T.C."/>
            <person name="Frisvad J.C."/>
            <person name="Nybo J.L."/>
            <person name="Theobald S."/>
            <person name="Kuo A."/>
            <person name="Bowyer P."/>
            <person name="Matsuda Y."/>
            <person name="Mondo S."/>
            <person name="Lyhne E.K."/>
            <person name="Kogle M.E."/>
            <person name="Clum A."/>
            <person name="Lipzen A."/>
            <person name="Salamov A."/>
            <person name="Ngan C.Y."/>
            <person name="Daum C."/>
            <person name="Chiniquy J."/>
            <person name="Barry K."/>
            <person name="LaButti K."/>
            <person name="Simmons B.A."/>
            <person name="Magnuson J.K."/>
            <person name="Mortensen U.H."/>
            <person name="Larsen T.O."/>
            <person name="Grigoriev I.V."/>
            <person name="Baker S.E."/>
            <person name="Andersen M.R."/>
            <person name="Nordberg H.P."/>
            <person name="Cantor M.N."/>
            <person name="Hua S.X."/>
        </authorList>
    </citation>
    <scope>NUCLEOTIDE SEQUENCE [LARGE SCALE GENOMIC DNA]</scope>
    <source>
        <strain evidence="3 4">CBS 102.13</strain>
    </source>
</reference>
<dbReference type="Proteomes" id="UP000234585">
    <property type="component" value="Unassembled WGS sequence"/>
</dbReference>
<feature type="region of interest" description="Disordered" evidence="2">
    <location>
        <begin position="295"/>
        <end position="325"/>
    </location>
</feature>
<evidence type="ECO:0000256" key="2">
    <source>
        <dbReference type="SAM" id="MobiDB-lite"/>
    </source>
</evidence>
<sequence>MTPAQANVDNNKSPTPFEAAHQLQQTLLQSTSACSPPRSRKHSRASSTASDRSDLSGVTGQFDDADEFDYPPGPAGSPSSKRRRSNDWPRGPEDPSSLLARKENTSYLWPFHHGRTTGSPRASARNRHAVPARGRRSSERPPSIYLRDGRPAAGDGANATGQRSSGIFRFGKAIASAFNPFGAWGNVTEMWKGSSPEANNATDDPVAQAEKAYAELKKSGYQGTNKGSYFQDMKPGGPDEQMWKSKSTRERTDYKPTTGYHSRQNSGDGHESNTSIRSSIKELRKAKSSLGIPTINATSIFGSQRRRSDDSENPEVRHQKSRKELQKQAKLLKRVSDLEVKLSRARRELQDLIGEDEVFETILCQDRPYQRKFVPGALPSLPSERLLHAAASSPSAPSAELARLAAVSENVQRQLEELKGGPHSPVKSKSQAAPFTPTSASHNIRMQTSLTTDSPPSRKRKSPDPASAQAREGPSASIRVTEEPTSTPAPDSTRKAKLPKMVIGDSPGSVERKWPKDQTKPNIQQTPKEDRGRPPLQPSARRSPSSRRKASNSRNRAAAAAGVPSLRMKKGRSNLRSASASSEALPRFFPDIGDDGDKENQYQYHQPGESTTPKSDDGNPNPNDVATPSPSPTPNKRKNRSDTTYSYIPPVPPLPKDLAATAAKVDRRLAKEIGPKRVRGKKTQGGSASGSGDGGVVVHNKGSREGLNFQWPDDIF</sequence>
<feature type="compositionally biased region" description="Low complexity" evidence="2">
    <location>
        <begin position="552"/>
        <end position="561"/>
    </location>
</feature>
<feature type="compositionally biased region" description="Polar residues" evidence="2">
    <location>
        <begin position="1"/>
        <end position="14"/>
    </location>
</feature>
<feature type="region of interest" description="Disordered" evidence="2">
    <location>
        <begin position="669"/>
        <end position="716"/>
    </location>
</feature>
<keyword evidence="1" id="KW-0175">Coiled coil</keyword>
<feature type="region of interest" description="Disordered" evidence="2">
    <location>
        <begin position="416"/>
        <end position="656"/>
    </location>
</feature>
<feature type="coiled-coil region" evidence="1">
    <location>
        <begin position="328"/>
        <end position="355"/>
    </location>
</feature>
<feature type="region of interest" description="Disordered" evidence="2">
    <location>
        <begin position="221"/>
        <end position="276"/>
    </location>
</feature>
<dbReference type="EMBL" id="KZ559151">
    <property type="protein sequence ID" value="PLB36466.1"/>
    <property type="molecule type" value="Genomic_DNA"/>
</dbReference>
<evidence type="ECO:0000256" key="1">
    <source>
        <dbReference type="SAM" id="Coils"/>
    </source>
</evidence>
<name>A0A2I2F775_ASPCN</name>
<organism evidence="3 4">
    <name type="scientific">Aspergillus candidus</name>
    <dbReference type="NCBI Taxonomy" id="41067"/>
    <lineage>
        <taxon>Eukaryota</taxon>
        <taxon>Fungi</taxon>
        <taxon>Dikarya</taxon>
        <taxon>Ascomycota</taxon>
        <taxon>Pezizomycotina</taxon>
        <taxon>Eurotiomycetes</taxon>
        <taxon>Eurotiomycetidae</taxon>
        <taxon>Eurotiales</taxon>
        <taxon>Aspergillaceae</taxon>
        <taxon>Aspergillus</taxon>
        <taxon>Aspergillus subgen. Circumdati</taxon>
    </lineage>
</organism>
<dbReference type="RefSeq" id="XP_024670478.1">
    <property type="nucleotide sequence ID" value="XM_024815254.1"/>
</dbReference>
<dbReference type="STRING" id="41067.A0A2I2F775"/>
<evidence type="ECO:0000313" key="4">
    <source>
        <dbReference type="Proteomes" id="UP000234585"/>
    </source>
</evidence>